<dbReference type="PANTHER" id="PTHR11439">
    <property type="entry name" value="GAG-POL-RELATED RETROTRANSPOSON"/>
    <property type="match status" value="1"/>
</dbReference>
<dbReference type="PANTHER" id="PTHR11439:SF517">
    <property type="entry name" value="CYSTEINE-RICH RLK (RECEPTOR-LIKE PROTEIN KINASE) 8"/>
    <property type="match status" value="1"/>
</dbReference>
<evidence type="ECO:0000313" key="1">
    <source>
        <dbReference type="EMBL" id="KAG6536230.1"/>
    </source>
</evidence>
<dbReference type="Proteomes" id="UP000734854">
    <property type="component" value="Unassembled WGS sequence"/>
</dbReference>
<accession>A0A8J5I9K4</accession>
<dbReference type="AlphaFoldDB" id="A0A8J5I9K4"/>
<protein>
    <submittedName>
        <fullName evidence="1">Uncharacterized protein</fullName>
    </submittedName>
</protein>
<proteinExistence type="predicted"/>
<keyword evidence="2" id="KW-1185">Reference proteome</keyword>
<comment type="caution">
    <text evidence="1">The sequence shown here is derived from an EMBL/GenBank/DDBJ whole genome shotgun (WGS) entry which is preliminary data.</text>
</comment>
<gene>
    <name evidence="1" type="ORF">ZIOFF_001281</name>
</gene>
<sequence>MNHQEEVLNEEGLLHGEEELVVLLTPIGTLKIRMTEMKDMDMDMEEVVVEADVKAVNEVETLDGVEYGIRMTKDGEGNLVNPTYYKSLTSCLRYLTCTRPDILFGVGLVSRYMETPKTSHLYAAKRILKYIKGAIDYGLLYSSTKDVEFFCFSDSDWARSYDDRKSTTGYVFYLGNTAFTWSSKKQSIVALSTCETEYIVAASCVCHAIWLKRLLQDLKLQQEAPTKIYLDNKSAIALAKNPVHHERSEHIDTRIHFIREYVKSKEIELLHVKSSDQVADIFTKPLKAEAFQHLRNLLGLNQTCIPHHLNKDGGGTTNSWLSLSSKVEATGGSFCAGANCKAMELAGDSRKIEDLRKGEEAVRLLACEDLRAEL</sequence>
<dbReference type="EMBL" id="JACMSC010000001">
    <property type="protein sequence ID" value="KAG6536230.1"/>
    <property type="molecule type" value="Genomic_DNA"/>
</dbReference>
<organism evidence="1 2">
    <name type="scientific">Zingiber officinale</name>
    <name type="common">Ginger</name>
    <name type="synonym">Amomum zingiber</name>
    <dbReference type="NCBI Taxonomy" id="94328"/>
    <lineage>
        <taxon>Eukaryota</taxon>
        <taxon>Viridiplantae</taxon>
        <taxon>Streptophyta</taxon>
        <taxon>Embryophyta</taxon>
        <taxon>Tracheophyta</taxon>
        <taxon>Spermatophyta</taxon>
        <taxon>Magnoliopsida</taxon>
        <taxon>Liliopsida</taxon>
        <taxon>Zingiberales</taxon>
        <taxon>Zingiberaceae</taxon>
        <taxon>Zingiber</taxon>
    </lineage>
</organism>
<evidence type="ECO:0000313" key="2">
    <source>
        <dbReference type="Proteomes" id="UP000734854"/>
    </source>
</evidence>
<dbReference type="CDD" id="cd09272">
    <property type="entry name" value="RNase_HI_RT_Ty1"/>
    <property type="match status" value="1"/>
</dbReference>
<reference evidence="1 2" key="1">
    <citation type="submission" date="2020-08" db="EMBL/GenBank/DDBJ databases">
        <title>Plant Genome Project.</title>
        <authorList>
            <person name="Zhang R.-G."/>
        </authorList>
    </citation>
    <scope>NUCLEOTIDE SEQUENCE [LARGE SCALE GENOMIC DNA]</scope>
    <source>
        <tissue evidence="1">Rhizome</tissue>
    </source>
</reference>
<name>A0A8J5I9K4_ZINOF</name>